<keyword evidence="7" id="KW-0597">Phosphoprotein</keyword>
<feature type="region of interest" description="Disordered" evidence="15">
    <location>
        <begin position="215"/>
        <end position="239"/>
    </location>
</feature>
<protein>
    <recommendedName>
        <fullName evidence="11">Aldose 1-epimerase</fullName>
        <ecNumber evidence="11">5.1.3.3</ecNumber>
    </recommendedName>
</protein>
<dbReference type="RefSeq" id="WP_122304596.1">
    <property type="nucleotide sequence ID" value="NZ_CAJKYL010000029.1"/>
</dbReference>
<dbReference type="GO" id="GO:0004034">
    <property type="term" value="F:aldose 1-epimerase activity"/>
    <property type="evidence" value="ECO:0007669"/>
    <property type="project" value="UniProtKB-EC"/>
</dbReference>
<feature type="active site" description="Proton donor" evidence="12">
    <location>
        <position position="190"/>
    </location>
</feature>
<dbReference type="GO" id="GO:0030246">
    <property type="term" value="F:carbohydrate binding"/>
    <property type="evidence" value="ECO:0007669"/>
    <property type="project" value="InterPro"/>
</dbReference>
<evidence type="ECO:0000256" key="15">
    <source>
        <dbReference type="SAM" id="MobiDB-lite"/>
    </source>
</evidence>
<dbReference type="InterPro" id="IPR014718">
    <property type="entry name" value="GH-type_carb-bd"/>
</dbReference>
<evidence type="ECO:0000313" key="16">
    <source>
        <dbReference type="EMBL" id="HBJ09616.1"/>
    </source>
</evidence>
<evidence type="ECO:0000256" key="10">
    <source>
        <dbReference type="ARBA" id="ARBA00023277"/>
    </source>
</evidence>
<evidence type="ECO:0000256" key="6">
    <source>
        <dbReference type="ARBA" id="ARBA00022490"/>
    </source>
</evidence>
<dbReference type="Pfam" id="PF01263">
    <property type="entry name" value="Aldose_epim"/>
    <property type="match status" value="1"/>
</dbReference>
<dbReference type="InterPro" id="IPR008183">
    <property type="entry name" value="Aldose_1/G6P_1-epimerase"/>
</dbReference>
<feature type="compositionally biased region" description="Basic and acidic residues" evidence="15">
    <location>
        <begin position="229"/>
        <end position="239"/>
    </location>
</feature>
<feature type="binding site" evidence="14">
    <location>
        <begin position="93"/>
        <end position="94"/>
    </location>
    <ligand>
        <name>beta-D-galactose</name>
        <dbReference type="ChEBI" id="CHEBI:27667"/>
    </ligand>
</feature>
<keyword evidence="10 11" id="KW-0119">Carbohydrate metabolism</keyword>
<dbReference type="SUPFAM" id="SSF74650">
    <property type="entry name" value="Galactose mutarotase-like"/>
    <property type="match status" value="1"/>
</dbReference>
<dbReference type="InterPro" id="IPR015443">
    <property type="entry name" value="Aldose_1-epimerase"/>
</dbReference>
<dbReference type="FunFam" id="2.70.98.10:FF:000003">
    <property type="entry name" value="Aldose 1-epimerase"/>
    <property type="match status" value="1"/>
</dbReference>
<reference evidence="16 17" key="1">
    <citation type="journal article" date="2018" name="Nat. Biotechnol.">
        <title>A standardized bacterial taxonomy based on genome phylogeny substantially revises the tree of life.</title>
        <authorList>
            <person name="Parks D.H."/>
            <person name="Chuvochina M."/>
            <person name="Waite D.W."/>
            <person name="Rinke C."/>
            <person name="Skarshewski A."/>
            <person name="Chaumeil P.A."/>
            <person name="Hugenholtz P."/>
        </authorList>
    </citation>
    <scope>NUCLEOTIDE SEQUENCE [LARGE SCALE GENOMIC DNA]</scope>
    <source>
        <strain evidence="16">UBA11482</strain>
    </source>
</reference>
<dbReference type="InterPro" id="IPR047215">
    <property type="entry name" value="Galactose_mutarotase-like"/>
</dbReference>
<keyword evidence="8" id="KW-0106">Calcium</keyword>
<dbReference type="AlphaFoldDB" id="A0A354M527"/>
<evidence type="ECO:0000256" key="5">
    <source>
        <dbReference type="ARBA" id="ARBA00011245"/>
    </source>
</evidence>
<name>A0A354M527_9BACT</name>
<comment type="cofactor">
    <cofactor evidence="1">
        <name>Ca(2+)</name>
        <dbReference type="ChEBI" id="CHEBI:29108"/>
    </cofactor>
</comment>
<dbReference type="PANTHER" id="PTHR10091:SF0">
    <property type="entry name" value="GALACTOSE MUTAROTASE"/>
    <property type="match status" value="1"/>
</dbReference>
<evidence type="ECO:0000256" key="13">
    <source>
        <dbReference type="PIRSR" id="PIRSR005096-2"/>
    </source>
</evidence>
<dbReference type="InterPro" id="IPR011013">
    <property type="entry name" value="Gal_mutarotase_sf_dom"/>
</dbReference>
<dbReference type="GO" id="GO:0006006">
    <property type="term" value="P:glucose metabolic process"/>
    <property type="evidence" value="ECO:0007669"/>
    <property type="project" value="TreeGrafter"/>
</dbReference>
<dbReference type="PIRSF" id="PIRSF005096">
    <property type="entry name" value="GALM"/>
    <property type="match status" value="1"/>
</dbReference>
<evidence type="ECO:0000256" key="12">
    <source>
        <dbReference type="PIRSR" id="PIRSR005096-1"/>
    </source>
</evidence>
<evidence type="ECO:0000256" key="4">
    <source>
        <dbReference type="ARBA" id="ARBA00006206"/>
    </source>
</evidence>
<comment type="caution">
    <text evidence="16">The sequence shown here is derived from an EMBL/GenBank/DDBJ whole genome shotgun (WGS) entry which is preliminary data.</text>
</comment>
<evidence type="ECO:0000256" key="8">
    <source>
        <dbReference type="ARBA" id="ARBA00022837"/>
    </source>
</evidence>
<dbReference type="GO" id="GO:0005737">
    <property type="term" value="C:cytoplasm"/>
    <property type="evidence" value="ECO:0007669"/>
    <property type="project" value="UniProtKB-SubCell"/>
</dbReference>
<evidence type="ECO:0000256" key="1">
    <source>
        <dbReference type="ARBA" id="ARBA00001913"/>
    </source>
</evidence>
<comment type="catalytic activity">
    <reaction evidence="11">
        <text>alpha-D-glucose = beta-D-glucose</text>
        <dbReference type="Rhea" id="RHEA:10264"/>
        <dbReference type="ChEBI" id="CHEBI:15903"/>
        <dbReference type="ChEBI" id="CHEBI:17925"/>
        <dbReference type="EC" id="5.1.3.3"/>
    </reaction>
</comment>
<dbReference type="PANTHER" id="PTHR10091">
    <property type="entry name" value="ALDOSE-1-EPIMERASE"/>
    <property type="match status" value="1"/>
</dbReference>
<evidence type="ECO:0000256" key="14">
    <source>
        <dbReference type="PIRSR" id="PIRSR005096-3"/>
    </source>
</evidence>
<proteinExistence type="inferred from homology"/>
<comment type="subunit">
    <text evidence="5">Monomer.</text>
</comment>
<keyword evidence="6" id="KW-0963">Cytoplasm</keyword>
<comment type="pathway">
    <text evidence="3 11">Carbohydrate metabolism; hexose metabolism.</text>
</comment>
<keyword evidence="9 11" id="KW-0413">Isomerase</keyword>
<feature type="binding site" evidence="13">
    <location>
        <position position="262"/>
    </location>
    <ligand>
        <name>beta-D-galactose</name>
        <dbReference type="ChEBI" id="CHEBI:27667"/>
    </ligand>
</feature>
<dbReference type="GO" id="GO:0033499">
    <property type="term" value="P:galactose catabolic process via UDP-galactose, Leloir pathway"/>
    <property type="evidence" value="ECO:0007669"/>
    <property type="project" value="TreeGrafter"/>
</dbReference>
<dbReference type="EC" id="5.1.3.3" evidence="11"/>
<accession>A0A354M527</accession>
<dbReference type="EMBL" id="DNWC01000149">
    <property type="protein sequence ID" value="HBJ09616.1"/>
    <property type="molecule type" value="Genomic_DNA"/>
</dbReference>
<evidence type="ECO:0000256" key="9">
    <source>
        <dbReference type="ARBA" id="ARBA00023235"/>
    </source>
</evidence>
<comment type="similarity">
    <text evidence="4 11">Belongs to the aldose epimerase family.</text>
</comment>
<evidence type="ECO:0000313" key="17">
    <source>
        <dbReference type="Proteomes" id="UP000262954"/>
    </source>
</evidence>
<comment type="subcellular location">
    <subcellularLocation>
        <location evidence="2">Cytoplasm</location>
    </subcellularLocation>
</comment>
<dbReference type="UniPathway" id="UPA00242"/>
<gene>
    <name evidence="16" type="ORF">DDY73_11500</name>
</gene>
<organism evidence="16 17">
    <name type="scientific">Coprobacter fastidiosus</name>
    <dbReference type="NCBI Taxonomy" id="1099853"/>
    <lineage>
        <taxon>Bacteria</taxon>
        <taxon>Pseudomonadati</taxon>
        <taxon>Bacteroidota</taxon>
        <taxon>Bacteroidia</taxon>
        <taxon>Bacteroidales</taxon>
        <taxon>Barnesiellaceae</taxon>
        <taxon>Coprobacter</taxon>
    </lineage>
</organism>
<dbReference type="CDD" id="cd09019">
    <property type="entry name" value="galactose_mutarotase_like"/>
    <property type="match status" value="1"/>
</dbReference>
<evidence type="ECO:0000256" key="11">
    <source>
        <dbReference type="PIRNR" id="PIRNR005096"/>
    </source>
</evidence>
<dbReference type="NCBIfam" id="NF008277">
    <property type="entry name" value="PRK11055.1"/>
    <property type="match status" value="1"/>
</dbReference>
<feature type="active site" description="Proton acceptor" evidence="12">
    <location>
        <position position="327"/>
    </location>
</feature>
<sequence length="363" mass="40341">MANTDSQKGKTLSGLLKEKFDTQIAGKPVALYTLTNKNGAEICITNFGGIVVSLMIPDVSGKMTDVVLGHESIEEYLNTPEKFLGALIGRYGNRIKKGSFVLDGTRYNIRSNNPDCVLHGGIVGYNNVVWDARQQDDQTLELTYLSKDGEEGFPGNLFVKVIYQLTDNNAMKIDYEAFTDKPTVVNLTHHSFFNLNGDGGGEVTNHKVMINADHFTPMDDKSVPTGEIRPVKDSPMDFTEPHEVGERIDSNYEQLIFGKGYDHNYVLNKNYPGEMTLAAKAVSPKTGISMEVHTTEPGVQLYTGNWLNGFIGKKGRSYSERTAICFETQHFPDSPNKPHFPSTVLRPGEIYTQTCIYTFGIEK</sequence>
<evidence type="ECO:0000256" key="3">
    <source>
        <dbReference type="ARBA" id="ARBA00005028"/>
    </source>
</evidence>
<evidence type="ECO:0000256" key="2">
    <source>
        <dbReference type="ARBA" id="ARBA00004496"/>
    </source>
</evidence>
<evidence type="ECO:0000256" key="7">
    <source>
        <dbReference type="ARBA" id="ARBA00022553"/>
    </source>
</evidence>
<dbReference type="Proteomes" id="UP000262954">
    <property type="component" value="Unassembled WGS sequence"/>
</dbReference>
<dbReference type="Gene3D" id="2.70.98.10">
    <property type="match status" value="1"/>
</dbReference>